<dbReference type="InterPro" id="IPR011009">
    <property type="entry name" value="Kinase-like_dom_sf"/>
</dbReference>
<gene>
    <name evidence="2" type="ORF">MOQ_004330</name>
</gene>
<dbReference type="InterPro" id="IPR000719">
    <property type="entry name" value="Prot_kinase_dom"/>
</dbReference>
<organism evidence="2 3">
    <name type="scientific">Trypanosoma cruzi marinkellei</name>
    <dbReference type="NCBI Taxonomy" id="85056"/>
    <lineage>
        <taxon>Eukaryota</taxon>
        <taxon>Discoba</taxon>
        <taxon>Euglenozoa</taxon>
        <taxon>Kinetoplastea</taxon>
        <taxon>Metakinetoplastina</taxon>
        <taxon>Trypanosomatida</taxon>
        <taxon>Trypanosomatidae</taxon>
        <taxon>Trypanosoma</taxon>
        <taxon>Schizotrypanum</taxon>
    </lineage>
</organism>
<dbReference type="GO" id="GO:0005737">
    <property type="term" value="C:cytoplasm"/>
    <property type="evidence" value="ECO:0007669"/>
    <property type="project" value="TreeGrafter"/>
</dbReference>
<dbReference type="InterPro" id="IPR053235">
    <property type="entry name" value="Ser_Thr_kinase"/>
</dbReference>
<dbReference type="GO" id="GO:0004674">
    <property type="term" value="F:protein serine/threonine kinase activity"/>
    <property type="evidence" value="ECO:0007669"/>
    <property type="project" value="TreeGrafter"/>
</dbReference>
<proteinExistence type="predicted"/>
<accession>K2N1G6</accession>
<dbReference type="SMART" id="SM00220">
    <property type="entry name" value="S_TKc"/>
    <property type="match status" value="1"/>
</dbReference>
<feature type="domain" description="Protein kinase" evidence="1">
    <location>
        <begin position="1"/>
        <end position="296"/>
    </location>
</feature>
<dbReference type="AlphaFoldDB" id="K2N1G6"/>
<dbReference type="PANTHER" id="PTHR24361">
    <property type="entry name" value="MITOGEN-ACTIVATED KINASE KINASE KINASE"/>
    <property type="match status" value="1"/>
</dbReference>
<sequence>MRRNKLSKKELPLTSMGLVKESNFLFCLFFFPWDNMSEEDCGRRGWGADTVLQPPCTCGRDMHFPFFFFLRLEFFQCMLDIQIGKYAIFVDKVEAVRRRIDLLTQWPVSPLLVEYKDVRLSPRHLIIRAESPTEFPLEPLQHPINEEEARWVVRGVLRALYALHSRRLVHGHLRLEVLRMHYPSRRIVLTQHVLPIDLFTPSSDVGREVWRGCAPEIKRNSVFSYSADIWALGAVFLQLLAPVGKVLETEDLLEVDILSPDVNSLSPSAVSFVVQCLQEEAGGRPTIAELLMHPFLMDKDDEFDSYESEEESTDE</sequence>
<dbReference type="SUPFAM" id="SSF56112">
    <property type="entry name" value="Protein kinase-like (PK-like)"/>
    <property type="match status" value="1"/>
</dbReference>
<dbReference type="OrthoDB" id="4062651at2759"/>
<evidence type="ECO:0000259" key="1">
    <source>
        <dbReference type="PROSITE" id="PS50011"/>
    </source>
</evidence>
<evidence type="ECO:0000313" key="2">
    <source>
        <dbReference type="EMBL" id="EKF31824.1"/>
    </source>
</evidence>
<keyword evidence="2" id="KW-0808">Transferase</keyword>
<dbReference type="Gene3D" id="1.10.510.10">
    <property type="entry name" value="Transferase(Phosphotransferase) domain 1"/>
    <property type="match status" value="1"/>
</dbReference>
<evidence type="ECO:0000313" key="3">
    <source>
        <dbReference type="Proteomes" id="UP000007350"/>
    </source>
</evidence>
<dbReference type="GO" id="GO:0005524">
    <property type="term" value="F:ATP binding"/>
    <property type="evidence" value="ECO:0007669"/>
    <property type="project" value="InterPro"/>
</dbReference>
<reference evidence="2 3" key="1">
    <citation type="journal article" date="2012" name="BMC Genomics">
        <title>Comparative genomic analysis of human infective Trypanosoma cruzi lineages with the bat-restricted subspecies T. cruzi marinkellei.</title>
        <authorList>
            <person name="Franzen O."/>
            <person name="Talavera-Lopez C."/>
            <person name="Ochaya S."/>
            <person name="Butler C.E."/>
            <person name="Messenger L.A."/>
            <person name="Lewis M.D."/>
            <person name="Llewellyn M.S."/>
            <person name="Marinkelle C.J."/>
            <person name="Tyler K.M."/>
            <person name="Miles M.A."/>
            <person name="Andersson B."/>
        </authorList>
    </citation>
    <scope>NUCLEOTIDE SEQUENCE [LARGE SCALE GENOMIC DNA]</scope>
    <source>
        <strain evidence="2 3">B7</strain>
    </source>
</reference>
<dbReference type="PROSITE" id="PS50011">
    <property type="entry name" value="PROTEIN_KINASE_DOM"/>
    <property type="match status" value="1"/>
</dbReference>
<name>K2N1G6_TRYCR</name>
<dbReference type="PANTHER" id="PTHR24361:SF785">
    <property type="entry name" value="DUAL SPECIFICITY MITOGEN-ACTIVATED PROTEIN KINASE KINASE 1"/>
    <property type="match status" value="1"/>
</dbReference>
<dbReference type="Proteomes" id="UP000007350">
    <property type="component" value="Unassembled WGS sequence"/>
</dbReference>
<keyword evidence="3" id="KW-1185">Reference proteome</keyword>
<keyword evidence="2" id="KW-0418">Kinase</keyword>
<dbReference type="EMBL" id="AHKC01010596">
    <property type="protein sequence ID" value="EKF31824.1"/>
    <property type="molecule type" value="Genomic_DNA"/>
</dbReference>
<comment type="caution">
    <text evidence="2">The sequence shown here is derived from an EMBL/GenBank/DDBJ whole genome shotgun (WGS) entry which is preliminary data.</text>
</comment>
<protein>
    <submittedName>
        <fullName evidence="2">Protein kinase, putative</fullName>
    </submittedName>
</protein>
<dbReference type="Pfam" id="PF00069">
    <property type="entry name" value="Pkinase"/>
    <property type="match status" value="1"/>
</dbReference>